<protein>
    <recommendedName>
        <fullName evidence="1">Na+-translocating membrane potential-generating system MpsC domain-containing protein</fullName>
    </recommendedName>
</protein>
<evidence type="ECO:0000313" key="2">
    <source>
        <dbReference type="EMBL" id="AJI20416.1"/>
    </source>
</evidence>
<accession>A0A0B6AA88</accession>
<dbReference type="RefSeq" id="WP_013082771.1">
    <property type="nucleotide sequence ID" value="NZ_CP009920.1"/>
</dbReference>
<reference evidence="2 3" key="1">
    <citation type="journal article" date="2015" name="Genome Announc.">
        <title>Complete genome sequences for 35 biothreat assay-relevant bacillus species.</title>
        <authorList>
            <person name="Johnson S.L."/>
            <person name="Daligault H.E."/>
            <person name="Davenport K.W."/>
            <person name="Jaissle J."/>
            <person name="Frey K.G."/>
            <person name="Ladner J.T."/>
            <person name="Broomall S.M."/>
            <person name="Bishop-Lilly K.A."/>
            <person name="Bruce D.C."/>
            <person name="Gibbons H.S."/>
            <person name="Coyne S.R."/>
            <person name="Lo C.C."/>
            <person name="Meincke L."/>
            <person name="Munk A.C."/>
            <person name="Koroleva G.I."/>
            <person name="Rosenzweig C.N."/>
            <person name="Palacios G.F."/>
            <person name="Redden C.L."/>
            <person name="Minogue T.D."/>
            <person name="Chain P.S."/>
        </authorList>
    </citation>
    <scope>NUCLEOTIDE SEQUENCE [LARGE SCALE GENOMIC DNA]</scope>
    <source>
        <strain evidence="3">ATCC 14581 / DSM 32 / JCM 2506 / NBRC 15308 / NCIMB 9376 / NCTC 10342 / NRRL B-14308 / VKM B-512</strain>
    </source>
</reference>
<dbReference type="GeneID" id="93642224"/>
<organism evidence="2 3">
    <name type="scientific">Priestia megaterium (strain ATCC 14581 / DSM 32 / CCUG 1817 / JCM 2506 / NBRC 15308 / NCIMB 9376 / NCTC 10342 / NRRL B-14308 / VKM B-512 / Ford 19)</name>
    <name type="common">Bacillus megaterium</name>
    <dbReference type="NCBI Taxonomy" id="1348623"/>
    <lineage>
        <taxon>Bacteria</taxon>
        <taxon>Bacillati</taxon>
        <taxon>Bacillota</taxon>
        <taxon>Bacilli</taxon>
        <taxon>Bacillales</taxon>
        <taxon>Bacillaceae</taxon>
        <taxon>Priestia</taxon>
    </lineage>
</organism>
<feature type="domain" description="Na+-translocating membrane potential-generating system MpsC" evidence="1">
    <location>
        <begin position="7"/>
        <end position="107"/>
    </location>
</feature>
<dbReference type="InterPro" id="IPR018745">
    <property type="entry name" value="MpsC"/>
</dbReference>
<dbReference type="EMBL" id="CP009920">
    <property type="protein sequence ID" value="AJI20416.1"/>
    <property type="molecule type" value="Genomic_DNA"/>
</dbReference>
<gene>
    <name evidence="2" type="ORF">BG04_4209</name>
</gene>
<evidence type="ECO:0000313" key="3">
    <source>
        <dbReference type="Proteomes" id="UP000031829"/>
    </source>
</evidence>
<dbReference type="PATRIC" id="fig|592022.4.peg.1811"/>
<evidence type="ECO:0000259" key="1">
    <source>
        <dbReference type="Pfam" id="PF10057"/>
    </source>
</evidence>
<sequence>MEPISKKKIATLYTQISQEIFNVGVNTQKIDIIDNKILILAQSKRMPALEALSEEYRELVMSLDAALSTKYKKMLKQKVELLFDIEVTSLFRDYDPVTENSCTVICFK</sequence>
<dbReference type="AlphaFoldDB" id="A0A0B6AA88"/>
<dbReference type="Proteomes" id="UP000031829">
    <property type="component" value="Chromosome"/>
</dbReference>
<proteinExistence type="predicted"/>
<dbReference type="KEGG" id="bmeg:BG04_4209"/>
<dbReference type="Pfam" id="PF10057">
    <property type="entry name" value="MpsC"/>
    <property type="match status" value="1"/>
</dbReference>
<name>A0A0B6AA88_PRIM2</name>
<dbReference type="HOGENOM" id="CLU_141474_0_0_9"/>